<dbReference type="RefSeq" id="WP_340289854.1">
    <property type="nucleotide sequence ID" value="NZ_JBBJUP010000008.1"/>
</dbReference>
<dbReference type="EMBL" id="JBBJUP010000008">
    <property type="protein sequence ID" value="MEJ8279719.1"/>
    <property type="molecule type" value="Genomic_DNA"/>
</dbReference>
<dbReference type="Proteomes" id="UP001364211">
    <property type="component" value="Unassembled WGS sequence"/>
</dbReference>
<dbReference type="Pfam" id="PF12079">
    <property type="entry name" value="DUF3558"/>
    <property type="match status" value="1"/>
</dbReference>
<organism evidence="1 2">
    <name type="scientific">Pseudonocardia spirodelae</name>
    <dbReference type="NCBI Taxonomy" id="3133431"/>
    <lineage>
        <taxon>Bacteria</taxon>
        <taxon>Bacillati</taxon>
        <taxon>Actinomycetota</taxon>
        <taxon>Actinomycetes</taxon>
        <taxon>Pseudonocardiales</taxon>
        <taxon>Pseudonocardiaceae</taxon>
        <taxon>Pseudonocardia</taxon>
    </lineage>
</organism>
<reference evidence="1 2" key="1">
    <citation type="submission" date="2024-03" db="EMBL/GenBank/DDBJ databases">
        <title>Draft genome sequence of Pseudonocardia sp. DW16-2.</title>
        <authorList>
            <person name="Duangmal K."/>
        </authorList>
    </citation>
    <scope>NUCLEOTIDE SEQUENCE [LARGE SCALE GENOMIC DNA]</scope>
    <source>
        <strain evidence="1 2">DW16-2</strain>
    </source>
</reference>
<protein>
    <submittedName>
        <fullName evidence="1">DUF3558 family protein</fullName>
    </submittedName>
</protein>
<name>A0ABU8T6Z3_9PSEU</name>
<evidence type="ECO:0000313" key="2">
    <source>
        <dbReference type="Proteomes" id="UP001364211"/>
    </source>
</evidence>
<comment type="caution">
    <text evidence="1">The sequence shown here is derived from an EMBL/GenBank/DDBJ whole genome shotgun (WGS) entry which is preliminary data.</text>
</comment>
<keyword evidence="2" id="KW-1185">Reference proteome</keyword>
<evidence type="ECO:0000313" key="1">
    <source>
        <dbReference type="EMBL" id="MEJ8279719.1"/>
    </source>
</evidence>
<proteinExistence type="predicted"/>
<sequence>MLRVVLGLVVVVGVLGGCGAAEPAGPFPERPVEIDVGSVDPCTALTPAQQGELGVEVGDPTGARSQEGFGAGCLWNDYDSGFNYGLRIVEQPASVFVGSPGVVVQTLAGFGAVRSTAFEDSAPTCELYIDTSEVGSIRVQAQATFETEAGRPEHVEDVCSAASSVATTIVENLRGTG</sequence>
<dbReference type="InterPro" id="IPR024520">
    <property type="entry name" value="DUF3558"/>
</dbReference>
<dbReference type="PROSITE" id="PS51257">
    <property type="entry name" value="PROKAR_LIPOPROTEIN"/>
    <property type="match status" value="1"/>
</dbReference>
<accession>A0ABU8T6Z3</accession>
<gene>
    <name evidence="1" type="ORF">WJX68_12320</name>
</gene>